<dbReference type="UniPathway" id="UPA00609">
    <property type="reaction ID" value="UER00664"/>
</dbReference>
<evidence type="ECO:0000256" key="18">
    <source>
        <dbReference type="ARBA" id="ARBA00032892"/>
    </source>
</evidence>
<dbReference type="GO" id="GO:0005886">
    <property type="term" value="C:plasma membrane"/>
    <property type="evidence" value="ECO:0007669"/>
    <property type="project" value="UniProtKB-SubCell"/>
</dbReference>
<organism evidence="20 21">
    <name type="scientific">Caballeronia humi</name>
    <dbReference type="NCBI Taxonomy" id="326474"/>
    <lineage>
        <taxon>Bacteria</taxon>
        <taxon>Pseudomonadati</taxon>
        <taxon>Pseudomonadota</taxon>
        <taxon>Betaproteobacteria</taxon>
        <taxon>Burkholderiales</taxon>
        <taxon>Burkholderiaceae</taxon>
        <taxon>Caballeronia</taxon>
    </lineage>
</organism>
<keyword evidence="12" id="KW-1133">Transmembrane helix</keyword>
<evidence type="ECO:0000256" key="12">
    <source>
        <dbReference type="ARBA" id="ARBA00022989"/>
    </source>
</evidence>
<evidence type="ECO:0000256" key="6">
    <source>
        <dbReference type="ARBA" id="ARBA00012375"/>
    </source>
</evidence>
<keyword evidence="16" id="KW-1208">Phospholipid metabolism</keyword>
<name>A0A158FXY7_9BURK</name>
<dbReference type="NCBIfam" id="NF003986">
    <property type="entry name" value="PRK05471.1-5"/>
    <property type="match status" value="1"/>
</dbReference>
<keyword evidence="19" id="KW-0732">Signal</keyword>
<dbReference type="GO" id="GO:0008715">
    <property type="term" value="F:CDP-diacylglycerol diphosphatase activity"/>
    <property type="evidence" value="ECO:0007669"/>
    <property type="project" value="UniProtKB-EC"/>
</dbReference>
<accession>A0A158FXY7</accession>
<dbReference type="InterPro" id="IPR036265">
    <property type="entry name" value="HIT-like_sf"/>
</dbReference>
<evidence type="ECO:0000256" key="5">
    <source>
        <dbReference type="ARBA" id="ARBA00006435"/>
    </source>
</evidence>
<evidence type="ECO:0000256" key="7">
    <source>
        <dbReference type="ARBA" id="ARBA00019608"/>
    </source>
</evidence>
<evidence type="ECO:0000313" key="20">
    <source>
        <dbReference type="EMBL" id="SAL24219.1"/>
    </source>
</evidence>
<comment type="catalytic activity">
    <reaction evidence="1">
        <text>a CDP-1,2-diacyl-sn-glycerol + H2O = a 1,2-diacyl-sn-glycero-3-phosphate + CMP + 2 H(+)</text>
        <dbReference type="Rhea" id="RHEA:15221"/>
        <dbReference type="ChEBI" id="CHEBI:15377"/>
        <dbReference type="ChEBI" id="CHEBI:15378"/>
        <dbReference type="ChEBI" id="CHEBI:58332"/>
        <dbReference type="ChEBI" id="CHEBI:58608"/>
        <dbReference type="ChEBI" id="CHEBI:60377"/>
        <dbReference type="EC" id="3.6.1.26"/>
    </reaction>
</comment>
<dbReference type="EC" id="3.6.1.26" evidence="6"/>
<evidence type="ECO:0000256" key="13">
    <source>
        <dbReference type="ARBA" id="ARBA00023098"/>
    </source>
</evidence>
<reference evidence="20" key="1">
    <citation type="submission" date="2016-01" db="EMBL/GenBank/DDBJ databases">
        <authorList>
            <person name="Peeters C."/>
        </authorList>
    </citation>
    <scope>NUCLEOTIDE SEQUENCE [LARGE SCALE GENOMIC DNA]</scope>
    <source>
        <strain evidence="20">LMG 22934</strain>
    </source>
</reference>
<evidence type="ECO:0000256" key="3">
    <source>
        <dbReference type="ARBA" id="ARBA00004927"/>
    </source>
</evidence>
<comment type="similarity">
    <text evidence="5">Belongs to the Cdh family.</text>
</comment>
<evidence type="ECO:0000256" key="11">
    <source>
        <dbReference type="ARBA" id="ARBA00022801"/>
    </source>
</evidence>
<evidence type="ECO:0000256" key="19">
    <source>
        <dbReference type="SAM" id="SignalP"/>
    </source>
</evidence>
<keyword evidence="21" id="KW-1185">Reference proteome</keyword>
<feature type="signal peptide" evidence="19">
    <location>
        <begin position="1"/>
        <end position="26"/>
    </location>
</feature>
<dbReference type="AlphaFoldDB" id="A0A158FXY7"/>
<dbReference type="GO" id="GO:0046342">
    <property type="term" value="P:CDP-diacylglycerol catabolic process"/>
    <property type="evidence" value="ECO:0007669"/>
    <property type="project" value="UniProtKB-UniPathway"/>
</dbReference>
<keyword evidence="9" id="KW-0444">Lipid biosynthesis</keyword>
<evidence type="ECO:0000256" key="8">
    <source>
        <dbReference type="ARBA" id="ARBA00022475"/>
    </source>
</evidence>
<dbReference type="EMBL" id="FCNW02000004">
    <property type="protein sequence ID" value="SAL24219.1"/>
    <property type="molecule type" value="Genomic_DNA"/>
</dbReference>
<sequence>MKKTSTLLATLCVAIASACGAPQARAYDPNALWEIVHDSCVPAAQGEKVAQKCIDVNLAGGYAVLKDLVGIAQYLLIPTARIGGIESPELLMPDAPNYWRAAWEARRYTEQALHREMPRDTLSLAINSAHGRTQNQLHIHIDCLAPDVVKTLREAGPRVGTEWTMLPVLLRGHAYRIRRIDDADLRHTDPFKVLAPDVAREGQVMGEQTLLLAGAVLRDGTPAFYLLNDHVQPGDWASSEELQDHTCAIAREPDGIDSNTRTLDDSKR</sequence>
<dbReference type="STRING" id="326474.AWB65_01340"/>
<keyword evidence="11 20" id="KW-0378">Hydrolase</keyword>
<keyword evidence="14" id="KW-0472">Membrane</keyword>
<dbReference type="PIRSF" id="PIRSF001273">
    <property type="entry name" value="CDH"/>
    <property type="match status" value="1"/>
</dbReference>
<evidence type="ECO:0000256" key="10">
    <source>
        <dbReference type="ARBA" id="ARBA00022692"/>
    </source>
</evidence>
<protein>
    <recommendedName>
        <fullName evidence="7">CDP-diacylglycerol pyrophosphatase</fullName>
        <ecNumber evidence="6">3.6.1.26</ecNumber>
    </recommendedName>
    <alternativeName>
        <fullName evidence="17">CDP-diacylglycerol phosphatidylhydrolase</fullName>
    </alternativeName>
    <alternativeName>
        <fullName evidence="18">CDP-diglyceride hydrolase</fullName>
    </alternativeName>
</protein>
<dbReference type="SUPFAM" id="SSF54197">
    <property type="entry name" value="HIT-like"/>
    <property type="match status" value="1"/>
</dbReference>
<keyword evidence="13" id="KW-0443">Lipid metabolism</keyword>
<dbReference type="Gene3D" id="3.30.428.30">
    <property type="entry name" value="HIT family - CDH-like"/>
    <property type="match status" value="1"/>
</dbReference>
<keyword evidence="15" id="KW-0594">Phospholipid biosynthesis</keyword>
<evidence type="ECO:0000256" key="16">
    <source>
        <dbReference type="ARBA" id="ARBA00023264"/>
    </source>
</evidence>
<keyword evidence="10" id="KW-0812">Transmembrane</keyword>
<evidence type="ECO:0000256" key="2">
    <source>
        <dbReference type="ARBA" id="ARBA00004162"/>
    </source>
</evidence>
<proteinExistence type="inferred from homology"/>
<keyword evidence="8" id="KW-1003">Cell membrane</keyword>
<dbReference type="RefSeq" id="WP_235007528.1">
    <property type="nucleotide sequence ID" value="NZ_FCNW02000004.1"/>
</dbReference>
<evidence type="ECO:0000256" key="9">
    <source>
        <dbReference type="ARBA" id="ARBA00022516"/>
    </source>
</evidence>
<evidence type="ECO:0000256" key="17">
    <source>
        <dbReference type="ARBA" id="ARBA00032888"/>
    </source>
</evidence>
<comment type="caution">
    <text evidence="20">The sequence shown here is derived from an EMBL/GenBank/DDBJ whole genome shotgun (WGS) entry which is preliminary data.</text>
</comment>
<evidence type="ECO:0000256" key="15">
    <source>
        <dbReference type="ARBA" id="ARBA00023209"/>
    </source>
</evidence>
<dbReference type="GO" id="GO:0008654">
    <property type="term" value="P:phospholipid biosynthetic process"/>
    <property type="evidence" value="ECO:0007669"/>
    <property type="project" value="UniProtKB-KW"/>
</dbReference>
<dbReference type="InterPro" id="IPR003763">
    <property type="entry name" value="CDP-diacylglyc_Pase"/>
</dbReference>
<evidence type="ECO:0000256" key="14">
    <source>
        <dbReference type="ARBA" id="ARBA00023136"/>
    </source>
</evidence>
<dbReference type="PROSITE" id="PS51257">
    <property type="entry name" value="PROKAR_LIPOPROTEIN"/>
    <property type="match status" value="1"/>
</dbReference>
<comment type="pathway">
    <text evidence="4">Lipid metabolism.</text>
</comment>
<evidence type="ECO:0000256" key="1">
    <source>
        <dbReference type="ARBA" id="ARBA00001007"/>
    </source>
</evidence>
<gene>
    <name evidence="20" type="primary">cdh</name>
    <name evidence="20" type="ORF">AWB65_01340</name>
</gene>
<comment type="subcellular location">
    <subcellularLocation>
        <location evidence="2">Cell membrane</location>
        <topology evidence="2">Single-pass membrane protein</topology>
    </subcellularLocation>
</comment>
<comment type="pathway">
    <text evidence="3">Phospholipid metabolism; CDP-diacylglycerol degradation; phosphatidate from CDP-diacylglycerol: step 1/1.</text>
</comment>
<evidence type="ECO:0000313" key="21">
    <source>
        <dbReference type="Proteomes" id="UP000054977"/>
    </source>
</evidence>
<dbReference type="Proteomes" id="UP000054977">
    <property type="component" value="Unassembled WGS sequence"/>
</dbReference>
<dbReference type="Pfam" id="PF02611">
    <property type="entry name" value="CDH"/>
    <property type="match status" value="1"/>
</dbReference>
<feature type="chain" id="PRO_5011119946" description="CDP-diacylglycerol pyrophosphatase" evidence="19">
    <location>
        <begin position="27"/>
        <end position="268"/>
    </location>
</feature>
<evidence type="ECO:0000256" key="4">
    <source>
        <dbReference type="ARBA" id="ARBA00005189"/>
    </source>
</evidence>